<dbReference type="PANTHER" id="PTHR33827:SF2">
    <property type="entry name" value="PROTEIN SAWADEE HOMEODOMAIN HOMOLOG 1"/>
    <property type="match status" value="1"/>
</dbReference>
<sequence length="311" mass="35878">MDDSMETEEELAEFTLAEAMKMTTLFKRMKEKPISQEFCQKLATKFSCSPYRTGKSFIKWEQVQTWFTDEQKTQASKAIVVKKESDVPRPRQAKKPKSKKKFSALMLSRKYNTCGYTRLPECAYDRPQKPRVSAAEMATELAELSFEALSAKDLAWYDVASFLNFRVLRTGELYLVMQEVRVRFAGFGHEEDEWVNVKRRVRERSVPLKPSECDRVNVGDPLMCFRVDEYLAVYGDAQVVEIQRKLHDNTECTCIFVVRYDLDNAEEKVTLDKLCCRPNRSNSILPEGHAKLCVLNSIDQANTRSGAELEL</sequence>
<dbReference type="STRING" id="4097.A0A1S4ALR8"/>
<reference evidence="3" key="2">
    <citation type="submission" date="2025-08" db="UniProtKB">
        <authorList>
            <consortium name="RefSeq"/>
        </authorList>
    </citation>
    <scope>IDENTIFICATION</scope>
    <source>
        <tissue evidence="3">Leaf</tissue>
    </source>
</reference>
<reference evidence="2" key="1">
    <citation type="journal article" date="2014" name="Nat. Commun.">
        <title>The tobacco genome sequence and its comparison with those of tomato and potato.</title>
        <authorList>
            <person name="Sierro N."/>
            <person name="Battey J.N."/>
            <person name="Ouadi S."/>
            <person name="Bakaher N."/>
            <person name="Bovet L."/>
            <person name="Willig A."/>
            <person name="Goepfert S."/>
            <person name="Peitsch M.C."/>
            <person name="Ivanov N.V."/>
        </authorList>
    </citation>
    <scope>NUCLEOTIDE SEQUENCE [LARGE SCALE GENOMIC DNA]</scope>
</reference>
<dbReference type="GeneID" id="107798862"/>
<dbReference type="Gene3D" id="2.40.50.40">
    <property type="match status" value="1"/>
</dbReference>
<dbReference type="KEGG" id="nta:107798862"/>
<name>A0A1S4ALR8_TOBAC</name>
<dbReference type="PANTHER" id="PTHR33827">
    <property type="entry name" value="PROTEIN SAWADEE HOMEODOMAIN HOMOLOG 2"/>
    <property type="match status" value="1"/>
</dbReference>
<dbReference type="OMA" id="DPTECTC"/>
<keyword evidence="2" id="KW-1185">Reference proteome</keyword>
<dbReference type="OrthoDB" id="1885884at2759"/>
<dbReference type="RefSeq" id="XP_016477378.1">
    <property type="nucleotide sequence ID" value="XM_016621892.1"/>
</dbReference>
<dbReference type="GO" id="GO:0003682">
    <property type="term" value="F:chromatin binding"/>
    <property type="evidence" value="ECO:0007669"/>
    <property type="project" value="InterPro"/>
</dbReference>
<dbReference type="RefSeq" id="XP_016477378.1">
    <property type="nucleotide sequence ID" value="XM_016621892.2"/>
</dbReference>
<gene>
    <name evidence="3" type="primary">LOC107798862</name>
</gene>
<evidence type="ECO:0000259" key="1">
    <source>
        <dbReference type="Pfam" id="PF16719"/>
    </source>
</evidence>
<dbReference type="InterPro" id="IPR039276">
    <property type="entry name" value="SHH1/2"/>
</dbReference>
<dbReference type="Pfam" id="PF16719">
    <property type="entry name" value="SAWADEE"/>
    <property type="match status" value="1"/>
</dbReference>
<dbReference type="AlphaFoldDB" id="A0A1S4ALR8"/>
<dbReference type="SMR" id="A0A1S4ALR8"/>
<evidence type="ECO:0000313" key="3">
    <source>
        <dbReference type="RefSeq" id="XP_016477378.1"/>
    </source>
</evidence>
<dbReference type="InterPro" id="IPR032001">
    <property type="entry name" value="SAWADEE_dom"/>
</dbReference>
<protein>
    <submittedName>
        <fullName evidence="3">Protein SAWADEE HOMEODOMAIN HOMOLOG 1-like isoform X1</fullName>
    </submittedName>
</protein>
<dbReference type="Proteomes" id="UP000790787">
    <property type="component" value="Chromosome 6"/>
</dbReference>
<accession>A0A1S4ALR8</accession>
<dbReference type="Gene3D" id="2.30.30.140">
    <property type="match status" value="1"/>
</dbReference>
<evidence type="ECO:0000313" key="2">
    <source>
        <dbReference type="Proteomes" id="UP000790787"/>
    </source>
</evidence>
<feature type="domain" description="SAWADEE" evidence="1">
    <location>
        <begin position="143"/>
        <end position="275"/>
    </location>
</feature>
<proteinExistence type="predicted"/>
<organism evidence="2 3">
    <name type="scientific">Nicotiana tabacum</name>
    <name type="common">Common tobacco</name>
    <dbReference type="NCBI Taxonomy" id="4097"/>
    <lineage>
        <taxon>Eukaryota</taxon>
        <taxon>Viridiplantae</taxon>
        <taxon>Streptophyta</taxon>
        <taxon>Embryophyta</taxon>
        <taxon>Tracheophyta</taxon>
        <taxon>Spermatophyta</taxon>
        <taxon>Magnoliopsida</taxon>
        <taxon>eudicotyledons</taxon>
        <taxon>Gunneridae</taxon>
        <taxon>Pentapetalae</taxon>
        <taxon>asterids</taxon>
        <taxon>lamiids</taxon>
        <taxon>Solanales</taxon>
        <taxon>Solanaceae</taxon>
        <taxon>Nicotianoideae</taxon>
        <taxon>Nicotianeae</taxon>
        <taxon>Nicotiana</taxon>
    </lineage>
</organism>
<dbReference type="PaxDb" id="4097-A0A1S4ALR8"/>